<reference evidence="1 2" key="1">
    <citation type="submission" date="2019-09" db="EMBL/GenBank/DDBJ databases">
        <title>Phylogeny of genus Pseudoclavibacter and closely related genus.</title>
        <authorList>
            <person name="Li Y."/>
        </authorList>
    </citation>
    <scope>NUCLEOTIDE SEQUENCE [LARGE SCALE GENOMIC DNA]</scope>
    <source>
        <strain evidence="1 2">THG-MD12</strain>
    </source>
</reference>
<protein>
    <submittedName>
        <fullName evidence="1">HutD family protein</fullName>
    </submittedName>
</protein>
<dbReference type="InterPro" id="IPR014710">
    <property type="entry name" value="RmlC-like_jellyroll"/>
</dbReference>
<keyword evidence="2" id="KW-1185">Reference proteome</keyword>
<dbReference type="EMBL" id="WBJX01000001">
    <property type="protein sequence ID" value="KAB1639825.1"/>
    <property type="molecule type" value="Genomic_DNA"/>
</dbReference>
<evidence type="ECO:0000313" key="1">
    <source>
        <dbReference type="EMBL" id="KAB1639825.1"/>
    </source>
</evidence>
<dbReference type="PANTHER" id="PTHR37943">
    <property type="entry name" value="PROTEIN VES"/>
    <property type="match status" value="1"/>
</dbReference>
<dbReference type="SUPFAM" id="SSF51182">
    <property type="entry name" value="RmlC-like cupins"/>
    <property type="match status" value="1"/>
</dbReference>
<dbReference type="Gene3D" id="2.60.120.10">
    <property type="entry name" value="Jelly Rolls"/>
    <property type="match status" value="1"/>
</dbReference>
<comment type="caution">
    <text evidence="1">The sequence shown here is derived from an EMBL/GenBank/DDBJ whole genome shotgun (WGS) entry which is preliminary data.</text>
</comment>
<proteinExistence type="predicted"/>
<dbReference type="RefSeq" id="WP_151422968.1">
    <property type="nucleotide sequence ID" value="NZ_WBJX01000001.1"/>
</dbReference>
<dbReference type="PANTHER" id="PTHR37943:SF1">
    <property type="entry name" value="PROTEIN VES"/>
    <property type="match status" value="1"/>
</dbReference>
<gene>
    <name evidence="1" type="ORF">F8O03_05810</name>
</gene>
<dbReference type="InterPro" id="IPR011051">
    <property type="entry name" value="RmlC_Cupin_sf"/>
</dbReference>
<evidence type="ECO:0000313" key="2">
    <source>
        <dbReference type="Proteomes" id="UP000490386"/>
    </source>
</evidence>
<accession>A0A7J5B6L2</accession>
<organism evidence="1 2">
    <name type="scientific">Pseudoclavibacter terrae</name>
    <dbReference type="NCBI Taxonomy" id="1530195"/>
    <lineage>
        <taxon>Bacteria</taxon>
        <taxon>Bacillati</taxon>
        <taxon>Actinomycetota</taxon>
        <taxon>Actinomycetes</taxon>
        <taxon>Micrococcales</taxon>
        <taxon>Microbacteriaceae</taxon>
        <taxon>Pseudoclavibacter</taxon>
    </lineage>
</organism>
<dbReference type="OrthoDB" id="9800082at2"/>
<dbReference type="Pfam" id="PF05962">
    <property type="entry name" value="HutD"/>
    <property type="match status" value="1"/>
</dbReference>
<dbReference type="AlphaFoldDB" id="A0A7J5B6L2"/>
<dbReference type="Proteomes" id="UP000490386">
    <property type="component" value="Unassembled WGS sequence"/>
</dbReference>
<dbReference type="InterPro" id="IPR010282">
    <property type="entry name" value="Uncharacterised_HutD/Ves"/>
</dbReference>
<sequence>MTSARVLRYDDLEPLPWRNGQGVTRTLRAMTDGGDWALSIATIEGPAEFSVIPSTQRVQLAIEAVRLEIDGVEVRLDSGEQVRFTGEQRVTGASAAESSRVLNLMYADGAPELRLVVAPTAAQIPRPAEAVVVLAGSLETGDEALGPLDAVLLSELPDHVCDLAGRGLFGVVLLRD</sequence>
<name>A0A7J5B6L2_9MICO</name>